<organism evidence="2">
    <name type="scientific">Desertifilum tharense IPPAS B-1220</name>
    <dbReference type="NCBI Taxonomy" id="1781255"/>
    <lineage>
        <taxon>Bacteria</taxon>
        <taxon>Bacillati</taxon>
        <taxon>Cyanobacteriota</taxon>
        <taxon>Cyanophyceae</taxon>
        <taxon>Desertifilales</taxon>
        <taxon>Desertifilaceae</taxon>
        <taxon>Desertifilum</taxon>
    </lineage>
</organism>
<proteinExistence type="predicted"/>
<protein>
    <recommendedName>
        <fullName evidence="1">Ice-binding protein C-terminal domain-containing protein</fullName>
    </recommendedName>
</protein>
<dbReference type="InterPro" id="IPR013424">
    <property type="entry name" value="Ice-binding_C"/>
</dbReference>
<dbReference type="OrthoDB" id="466853at2"/>
<dbReference type="Pfam" id="PF07589">
    <property type="entry name" value="PEP-CTERM"/>
    <property type="match status" value="1"/>
</dbReference>
<sequence>MVTRNQLSIATATFIVLSSFIPAKALAFSIISEVFGSPTPRNINGQSLQNGDFLITPIQPHVTWLGDGIDEVTSWSFDFTDHPNYGTFTPSTKLASALLTLTLTPKSGLLITDTMGITGLKSINVPNIPGLPALHQKGTITLNLFDYGFTSQEIMGVLTANNGIIPWGYQDDSILSYAKLELEAVPEPASVFGLLTVGAFGVAGLKRKQKTA</sequence>
<evidence type="ECO:0000313" key="2">
    <source>
        <dbReference type="EMBL" id="OEJ73952.1"/>
    </source>
</evidence>
<comment type="caution">
    <text evidence="2">The sequence shown here is derived from an EMBL/GenBank/DDBJ whole genome shotgun (WGS) entry which is preliminary data.</text>
</comment>
<dbReference type="EMBL" id="MJGC01000077">
    <property type="protein sequence ID" value="OEJ73952.1"/>
    <property type="molecule type" value="Genomic_DNA"/>
</dbReference>
<accession>A0A1E5QGY8</accession>
<evidence type="ECO:0000259" key="1">
    <source>
        <dbReference type="Pfam" id="PF07589"/>
    </source>
</evidence>
<dbReference type="AlphaFoldDB" id="A0A1E5QGY8"/>
<dbReference type="NCBIfam" id="TIGR02595">
    <property type="entry name" value="PEP_CTERM"/>
    <property type="match status" value="1"/>
</dbReference>
<name>A0A1E5QGY8_9CYAN</name>
<dbReference type="RefSeq" id="WP_069968562.1">
    <property type="nucleotide sequence ID" value="NZ_CM124774.1"/>
</dbReference>
<feature type="domain" description="Ice-binding protein C-terminal" evidence="1">
    <location>
        <begin position="184"/>
        <end position="208"/>
    </location>
</feature>
<reference evidence="2" key="1">
    <citation type="submission" date="2016-09" db="EMBL/GenBank/DDBJ databases">
        <title>Draft genome of thermotolerant cyanobacterium Desertifilum sp. strain IPPAS B-1220.</title>
        <authorList>
            <person name="Sinetova M.A."/>
            <person name="Bolakhan K."/>
            <person name="Zayadan B.K."/>
            <person name="Mironov K.S."/>
            <person name="Ustinova V."/>
            <person name="Kupriyanova E.V."/>
            <person name="Sidorov R.A."/>
            <person name="Skrypnik A.N."/>
            <person name="Gogoleva N.E."/>
            <person name="Gogolev Y.V."/>
            <person name="Los D.A."/>
        </authorList>
    </citation>
    <scope>NUCLEOTIDE SEQUENCE [LARGE SCALE GENOMIC DNA]</scope>
    <source>
        <strain evidence="2">IPPAS B-1220</strain>
    </source>
</reference>
<gene>
    <name evidence="2" type="ORF">BH720_17820</name>
</gene>